<dbReference type="RefSeq" id="WP_179216987.1">
    <property type="nucleotide sequence ID" value="NZ_FZOC01000004.1"/>
</dbReference>
<dbReference type="EMBL" id="FZOC01000004">
    <property type="protein sequence ID" value="SNR99075.1"/>
    <property type="molecule type" value="Genomic_DNA"/>
</dbReference>
<keyword evidence="1" id="KW-1133">Transmembrane helix</keyword>
<feature type="transmembrane region" description="Helical" evidence="1">
    <location>
        <begin position="20"/>
        <end position="41"/>
    </location>
</feature>
<proteinExistence type="predicted"/>
<name>A0A239ATP9_9BACT</name>
<evidence type="ECO:0000256" key="1">
    <source>
        <dbReference type="SAM" id="Phobius"/>
    </source>
</evidence>
<keyword evidence="1" id="KW-0812">Transmembrane</keyword>
<keyword evidence="3" id="KW-1185">Reference proteome</keyword>
<protein>
    <submittedName>
        <fullName evidence="2">Uncharacterized protein</fullName>
    </submittedName>
</protein>
<sequence length="51" mass="5715">MTELTKTVRRENLDQADEKLPLGLHIAGWLAVAWAIVVLLIDLNADNIFGR</sequence>
<organism evidence="2 3">
    <name type="scientific">Humidesulfovibrio mexicanus</name>
    <dbReference type="NCBI Taxonomy" id="147047"/>
    <lineage>
        <taxon>Bacteria</taxon>
        <taxon>Pseudomonadati</taxon>
        <taxon>Thermodesulfobacteriota</taxon>
        <taxon>Desulfovibrionia</taxon>
        <taxon>Desulfovibrionales</taxon>
        <taxon>Desulfovibrionaceae</taxon>
        <taxon>Humidesulfovibrio</taxon>
    </lineage>
</organism>
<evidence type="ECO:0000313" key="3">
    <source>
        <dbReference type="Proteomes" id="UP000198324"/>
    </source>
</evidence>
<dbReference type="Proteomes" id="UP000198324">
    <property type="component" value="Unassembled WGS sequence"/>
</dbReference>
<evidence type="ECO:0000313" key="2">
    <source>
        <dbReference type="EMBL" id="SNR99075.1"/>
    </source>
</evidence>
<gene>
    <name evidence="2" type="ORF">SAMN04488503_2219</name>
</gene>
<keyword evidence="1" id="KW-0472">Membrane</keyword>
<accession>A0A239ATP9</accession>
<dbReference type="AlphaFoldDB" id="A0A239ATP9"/>
<reference evidence="2 3" key="1">
    <citation type="submission" date="2017-06" db="EMBL/GenBank/DDBJ databases">
        <authorList>
            <person name="Kim H.J."/>
            <person name="Triplett B.A."/>
        </authorList>
    </citation>
    <scope>NUCLEOTIDE SEQUENCE [LARGE SCALE GENOMIC DNA]</scope>
    <source>
        <strain evidence="2 3">DSM 13116</strain>
    </source>
</reference>